<dbReference type="GeneID" id="56474331"/>
<dbReference type="OrthoDB" id="4399984at2"/>
<dbReference type="InterPro" id="IPR025368">
    <property type="entry name" value="DUF4272"/>
</dbReference>
<dbReference type="Proteomes" id="UP000214618">
    <property type="component" value="Chromosome"/>
</dbReference>
<proteinExistence type="predicted"/>
<dbReference type="AlphaFoldDB" id="A0A223EJF2"/>
<dbReference type="EMBL" id="CP017704">
    <property type="protein sequence ID" value="ASS95343.1"/>
    <property type="molecule type" value="Genomic_DNA"/>
</dbReference>
<name>A0A223EJF2_9BACI</name>
<reference evidence="1 2" key="1">
    <citation type="submission" date="2016-10" db="EMBL/GenBank/DDBJ databases">
        <title>The whole genome sequencing and assembly of Bacillus simplex DSM 1321 strain.</title>
        <authorList>
            <person name="Park M.-K."/>
            <person name="Lee Y.-J."/>
            <person name="Yi H."/>
            <person name="Bahn Y.-S."/>
            <person name="Kim J.F."/>
            <person name="Lee D.-W."/>
        </authorList>
    </citation>
    <scope>NUCLEOTIDE SEQUENCE [LARGE SCALE GENOMIC DNA]</scope>
    <source>
        <strain evidence="1 2">DSM 1321</strain>
    </source>
</reference>
<evidence type="ECO:0008006" key="3">
    <source>
        <dbReference type="Google" id="ProtNLM"/>
    </source>
</evidence>
<organism evidence="1 2">
    <name type="scientific">Peribacillus simplex NBRC 15720 = DSM 1321</name>
    <dbReference type="NCBI Taxonomy" id="1349754"/>
    <lineage>
        <taxon>Bacteria</taxon>
        <taxon>Bacillati</taxon>
        <taxon>Bacillota</taxon>
        <taxon>Bacilli</taxon>
        <taxon>Bacillales</taxon>
        <taxon>Bacillaceae</taxon>
        <taxon>Peribacillus</taxon>
    </lineage>
</organism>
<accession>A0A223EJF2</accession>
<sequence>MKSTKNRKKKSEKILKTLKVPINKHLPLTENEEEVSLRTKEEIINRIISLAIVSAKAMEAPPEKIDEFIERYNANELFTEEEQKFLMKKHLNQNELIQYSWKLECIWLLLWSVNLIPDIDVPADTCNAEYVFETVFLHSKQELLDKSTLKPTSDILDSLDFIYRAHWAVREAQINHLEVPSSLDEGVVYERHYTLNWLVNYMDQEWEEISTDT</sequence>
<dbReference type="RefSeq" id="WP_063235827.1">
    <property type="nucleotide sequence ID" value="NZ_BCVO01000032.1"/>
</dbReference>
<protein>
    <recommendedName>
        <fullName evidence="3">DUF4272 domain-containing protein</fullName>
    </recommendedName>
</protein>
<evidence type="ECO:0000313" key="2">
    <source>
        <dbReference type="Proteomes" id="UP000214618"/>
    </source>
</evidence>
<gene>
    <name evidence="1" type="ORF">BS1321_16340</name>
</gene>
<dbReference type="Pfam" id="PF14094">
    <property type="entry name" value="DUF4272"/>
    <property type="match status" value="1"/>
</dbReference>
<evidence type="ECO:0000313" key="1">
    <source>
        <dbReference type="EMBL" id="ASS95343.1"/>
    </source>
</evidence>